<evidence type="ECO:0000313" key="2">
    <source>
        <dbReference type="EMBL" id="PIP56212.1"/>
    </source>
</evidence>
<reference evidence="2 3" key="1">
    <citation type="submission" date="2017-09" db="EMBL/GenBank/DDBJ databases">
        <title>Depth-based differentiation of microbial function through sediment-hosted aquifers and enrichment of novel symbionts in the deep terrestrial subsurface.</title>
        <authorList>
            <person name="Probst A.J."/>
            <person name="Ladd B."/>
            <person name="Jarett J.K."/>
            <person name="Geller-Mcgrath D.E."/>
            <person name="Sieber C.M."/>
            <person name="Emerson J.B."/>
            <person name="Anantharaman K."/>
            <person name="Thomas B.C."/>
            <person name="Malmstrom R."/>
            <person name="Stieglmeier M."/>
            <person name="Klingl A."/>
            <person name="Woyke T."/>
            <person name="Ryan C.M."/>
            <person name="Banfield J.F."/>
        </authorList>
    </citation>
    <scope>NUCLEOTIDE SEQUENCE [LARGE SCALE GENOMIC DNA]</scope>
    <source>
        <strain evidence="2">CG22_combo_CG10-13_8_21_14_all_39_12</strain>
    </source>
</reference>
<accession>A0A2H0BEW6</accession>
<protein>
    <recommendedName>
        <fullName evidence="4">PsbP C-terminal domain-containing protein</fullName>
    </recommendedName>
</protein>
<evidence type="ECO:0000256" key="1">
    <source>
        <dbReference type="SAM" id="Phobius"/>
    </source>
</evidence>
<dbReference type="Proteomes" id="UP000228495">
    <property type="component" value="Unassembled WGS sequence"/>
</dbReference>
<gene>
    <name evidence="2" type="ORF">COX05_04300</name>
</gene>
<keyword evidence="1" id="KW-0812">Transmembrane</keyword>
<keyword evidence="1" id="KW-0472">Membrane</keyword>
<keyword evidence="1" id="KW-1133">Transmembrane helix</keyword>
<evidence type="ECO:0008006" key="4">
    <source>
        <dbReference type="Google" id="ProtNLM"/>
    </source>
</evidence>
<name>A0A2H0BEW6_UNCKA</name>
<dbReference type="AlphaFoldDB" id="A0A2H0BEW6"/>
<dbReference type="EMBL" id="PCSU01000074">
    <property type="protein sequence ID" value="PIP56212.1"/>
    <property type="molecule type" value="Genomic_DNA"/>
</dbReference>
<organism evidence="2 3">
    <name type="scientific">candidate division WWE3 bacterium CG22_combo_CG10-13_8_21_14_all_39_12</name>
    <dbReference type="NCBI Taxonomy" id="1975094"/>
    <lineage>
        <taxon>Bacteria</taxon>
        <taxon>Katanobacteria</taxon>
    </lineage>
</organism>
<feature type="transmembrane region" description="Helical" evidence="1">
    <location>
        <begin position="7"/>
        <end position="28"/>
    </location>
</feature>
<evidence type="ECO:0000313" key="3">
    <source>
        <dbReference type="Proteomes" id="UP000228495"/>
    </source>
</evidence>
<comment type="caution">
    <text evidence="2">The sequence shown here is derived from an EMBL/GenBank/DDBJ whole genome shotgun (WGS) entry which is preliminary data.</text>
</comment>
<proteinExistence type="predicted"/>
<sequence>MIKQNSGNVMIAVLAVGLLLGIGFWYVITQRDVVSPEPTPTVTPTPEIQELTSTVDTSDWIVAGIDNSRVFTYKYPPTWIETRSETGYKYQPETDDKYTFYTSTPLVDGSTIENNIKRISNTTEVIGNTSQYKLEGKNIIVLTTKNQNEPVTKIITYVFIDDFTYIDALREKKLGVAVFSSTYYSEVNEYDPYLSEILNIISTLTVIN</sequence>